<evidence type="ECO:0000259" key="7">
    <source>
        <dbReference type="Pfam" id="PF05699"/>
    </source>
</evidence>
<dbReference type="VEuPathDB" id="FungiDB:MPH_13596"/>
<dbReference type="InterPro" id="IPR008906">
    <property type="entry name" value="HATC_C_dom"/>
</dbReference>
<feature type="region of interest" description="Disordered" evidence="6">
    <location>
        <begin position="768"/>
        <end position="794"/>
    </location>
</feature>
<evidence type="ECO:0000256" key="3">
    <source>
        <dbReference type="ARBA" id="ARBA00022771"/>
    </source>
</evidence>
<evidence type="ECO:0000256" key="6">
    <source>
        <dbReference type="SAM" id="MobiDB-lite"/>
    </source>
</evidence>
<feature type="compositionally biased region" description="Polar residues" evidence="6">
    <location>
        <begin position="1"/>
        <end position="20"/>
    </location>
</feature>
<dbReference type="GO" id="GO:0005634">
    <property type="term" value="C:nucleus"/>
    <property type="evidence" value="ECO:0007669"/>
    <property type="project" value="UniProtKB-SubCell"/>
</dbReference>
<evidence type="ECO:0000256" key="1">
    <source>
        <dbReference type="ARBA" id="ARBA00004123"/>
    </source>
</evidence>
<keyword evidence="4" id="KW-0862">Zinc</keyword>
<dbReference type="HOGENOM" id="CLU_009123_10_1_1"/>
<sequence length="794" mass="91577">MTSTITQFFSAQSGSGTSRPADSDNIILAPSSINPTRDPNALIEPDEFKLQGKQYIRCCSLAKPPKHTKKRTSVIWLYGEDIQLQRDGRKFWYCYFCEKQHNQQELPVVGKGNSTALDHLEAKHNINRTTGEPKTAPSKDPTQLSISGCNGMKSLIFARRLDHFKDLLVRWIVCCHIAFFQIENSLFRDLLFYLFPPLEKLLPRAASTIRQWVKDAFEARKDKLRQDMREAHSSISISFDLWTSPNYLAILGVVAHFIDRNGERRTAVLGLRELEGEHSGENMAEVLLQAFKDYKISGRIGYFMADNATSNDTCIEAVLRGLYPNMSEKQRKRRRLRCFGHIVNLCAQGFLIGKDAEKVCKELDTAYREGDLRRIGELWRKRGAIGRLHNIVRYIRASPQRRQFFRSILCGGDLADFDGLELVQSQQTRWNSYFMSIGRALNVKERIQIFCDQYEPGQGQKDLSEDRLSAQHWRELEHLHDQLETFYEGAVMTEGRGSTLADHFQTLDWLLNEISVAKQKFEELHQDALRKKRRNTKDSEDFAWLAAAAEVSWLKCEEYYNKADDTAAYYTAISLNPTLKHEWYKKAWSGHDEKQLWMLSVCKAVKELWLDEYKGKCSIKQRYTSDSVSKPAPQKGKGFSSLSNHKRLKICHQPSEPQPPSIDLFDQYIETDVIPLAEDESFDPIQYWNERYYTQPDLARMALDVYAVPAMSDECERLFSSAKILLSDRRSRLMMDIIEASECLRAWYGLPPAKTFDDETVGVIEGELQVREDKEHEDDEHIDGSDEEDELQIG</sequence>
<organism evidence="8 9">
    <name type="scientific">Macrophomina phaseolina (strain MS6)</name>
    <name type="common">Charcoal rot fungus</name>
    <dbReference type="NCBI Taxonomy" id="1126212"/>
    <lineage>
        <taxon>Eukaryota</taxon>
        <taxon>Fungi</taxon>
        <taxon>Dikarya</taxon>
        <taxon>Ascomycota</taxon>
        <taxon>Pezizomycotina</taxon>
        <taxon>Dothideomycetes</taxon>
        <taxon>Dothideomycetes incertae sedis</taxon>
        <taxon>Botryosphaeriales</taxon>
        <taxon>Botryosphaeriaceae</taxon>
        <taxon>Macrophomina</taxon>
    </lineage>
</organism>
<dbReference type="eggNOG" id="KOG1121">
    <property type="taxonomic scope" value="Eukaryota"/>
</dbReference>
<dbReference type="GO" id="GO:0046983">
    <property type="term" value="F:protein dimerization activity"/>
    <property type="evidence" value="ECO:0007669"/>
    <property type="project" value="InterPro"/>
</dbReference>
<proteinExistence type="predicted"/>
<name>K2RY39_MACPH</name>
<comment type="caution">
    <text evidence="8">The sequence shown here is derived from an EMBL/GenBank/DDBJ whole genome shotgun (WGS) entry which is preliminary data.</text>
</comment>
<accession>K2RY39</accession>
<dbReference type="AlphaFoldDB" id="K2RY39"/>
<dbReference type="Proteomes" id="UP000007129">
    <property type="component" value="Unassembled WGS sequence"/>
</dbReference>
<dbReference type="PANTHER" id="PTHR46481">
    <property type="entry name" value="ZINC FINGER BED DOMAIN-CONTAINING PROTEIN 4"/>
    <property type="match status" value="1"/>
</dbReference>
<feature type="compositionally biased region" description="Acidic residues" evidence="6">
    <location>
        <begin position="775"/>
        <end position="794"/>
    </location>
</feature>
<evidence type="ECO:0000313" key="9">
    <source>
        <dbReference type="Proteomes" id="UP000007129"/>
    </source>
</evidence>
<evidence type="ECO:0000256" key="5">
    <source>
        <dbReference type="ARBA" id="ARBA00023242"/>
    </source>
</evidence>
<gene>
    <name evidence="8" type="ORF">MPH_13596</name>
</gene>
<reference evidence="8 9" key="1">
    <citation type="journal article" date="2012" name="BMC Genomics">
        <title>Tools to kill: Genome of one of the most destructive plant pathogenic fungi Macrophomina phaseolina.</title>
        <authorList>
            <person name="Islam M.S."/>
            <person name="Haque M.S."/>
            <person name="Islam M.M."/>
            <person name="Emdad E.M."/>
            <person name="Halim A."/>
            <person name="Hossen Q.M.M."/>
            <person name="Hossain M.Z."/>
            <person name="Ahmed B."/>
            <person name="Rahim S."/>
            <person name="Rahman M.S."/>
            <person name="Alam M.M."/>
            <person name="Hou S."/>
            <person name="Wan X."/>
            <person name="Saito J.A."/>
            <person name="Alam M."/>
        </authorList>
    </citation>
    <scope>NUCLEOTIDE SEQUENCE [LARGE SCALE GENOMIC DNA]</scope>
    <source>
        <strain evidence="8 9">MS6</strain>
    </source>
</reference>
<dbReference type="PANTHER" id="PTHR46481:SF10">
    <property type="entry name" value="ZINC FINGER BED DOMAIN-CONTAINING PROTEIN 39"/>
    <property type="match status" value="1"/>
</dbReference>
<feature type="domain" description="HAT C-terminal dimerisation" evidence="7">
    <location>
        <begin position="666"/>
        <end position="748"/>
    </location>
</feature>
<dbReference type="Pfam" id="PF05699">
    <property type="entry name" value="Dimer_Tnp_hAT"/>
    <property type="match status" value="1"/>
</dbReference>
<dbReference type="GO" id="GO:0008270">
    <property type="term" value="F:zinc ion binding"/>
    <property type="evidence" value="ECO:0007669"/>
    <property type="project" value="UniProtKB-KW"/>
</dbReference>
<dbReference type="EMBL" id="AHHD01000701">
    <property type="protein sequence ID" value="EKG09380.1"/>
    <property type="molecule type" value="Genomic_DNA"/>
</dbReference>
<comment type="subcellular location">
    <subcellularLocation>
        <location evidence="1">Nucleus</location>
    </subcellularLocation>
</comment>
<evidence type="ECO:0000256" key="4">
    <source>
        <dbReference type="ARBA" id="ARBA00022833"/>
    </source>
</evidence>
<dbReference type="SUPFAM" id="SSF53098">
    <property type="entry name" value="Ribonuclease H-like"/>
    <property type="match status" value="1"/>
</dbReference>
<feature type="region of interest" description="Disordered" evidence="6">
    <location>
        <begin position="1"/>
        <end position="24"/>
    </location>
</feature>
<keyword evidence="5" id="KW-0539">Nucleus</keyword>
<keyword evidence="2" id="KW-0479">Metal-binding</keyword>
<evidence type="ECO:0000256" key="2">
    <source>
        <dbReference type="ARBA" id="ARBA00022723"/>
    </source>
</evidence>
<dbReference type="InParanoid" id="K2RY39"/>
<keyword evidence="3" id="KW-0863">Zinc-finger</keyword>
<evidence type="ECO:0000313" key="8">
    <source>
        <dbReference type="EMBL" id="EKG09380.1"/>
    </source>
</evidence>
<dbReference type="InterPro" id="IPR052035">
    <property type="entry name" value="ZnF_BED_domain_contain"/>
</dbReference>
<protein>
    <submittedName>
        <fullName evidence="8">HAT domain-containing protein</fullName>
    </submittedName>
</protein>
<dbReference type="OrthoDB" id="3699836at2759"/>
<dbReference type="InterPro" id="IPR012337">
    <property type="entry name" value="RNaseH-like_sf"/>
</dbReference>